<feature type="chain" id="PRO_5041969443" description="Smr domain-containing protein" evidence="2">
    <location>
        <begin position="18"/>
        <end position="540"/>
    </location>
</feature>
<feature type="compositionally biased region" description="Acidic residues" evidence="1">
    <location>
        <begin position="390"/>
        <end position="407"/>
    </location>
</feature>
<keyword evidence="5" id="KW-1185">Reference proteome</keyword>
<dbReference type="PANTHER" id="PTHR47417:SF1">
    <property type="entry name" value="SMR DOMAIN-CONTAINING PROTEIN YPL199C"/>
    <property type="match status" value="1"/>
</dbReference>
<dbReference type="InterPro" id="IPR002625">
    <property type="entry name" value="Smr_dom"/>
</dbReference>
<sequence>MAWFVYIGIALACTTSAVFMCSSTKSRKDANEKKGNPANASISERKDPSSVRVNIPDSDEHAQIAVVAPLEQEARRISPLKQSLNPYALSQSQTLVSNPEEIDITRSAQPNLIVFDETVSTSAALPRVSPSTSLSSIPFSSSSSTRPILETQPAKTKLLPTTTNLILTYPRHEGSGIHGTNPNISTTTRPCIHCYHTQPKQDPAPRLSSAHISPRSLYQASSEQIKNSVSHSYAITDPNTRFVPERPSQLSARRQYSASTERRPYDDTSIPPLPKRVPQQAVPGIDHTNPNTGPIKRLIPIRPDQYPAQAIKAHKNTCGHYSHCSPARGNTHKRPNVLAEECRRENKNEGAAPTPIFVIHQPHPHHSQWRQSYNRHCTHENTMSSTKNEEVEEEEDSDEINENLDEEYEVDEEAVEDSFEDEGEHQCAKLDVRGLYVREAIAAVQVFLPAQDQKYIESGFRESHRFVLIVTGWGKLSPHNVPKLKPAVEDLFKSTTYKLKYQYQWTNAGEMEVDLIGRKREAELRKRSEKRMRERKKNNI</sequence>
<evidence type="ECO:0000313" key="5">
    <source>
        <dbReference type="Proteomes" id="UP001283361"/>
    </source>
</evidence>
<gene>
    <name evidence="4" type="ORF">RRG08_025300</name>
</gene>
<protein>
    <recommendedName>
        <fullName evidence="3">Smr domain-containing protein</fullName>
    </recommendedName>
</protein>
<feature type="region of interest" description="Disordered" evidence="1">
    <location>
        <begin position="24"/>
        <end position="51"/>
    </location>
</feature>
<dbReference type="InterPro" id="IPR053020">
    <property type="entry name" value="Smr_domain_protein"/>
</dbReference>
<accession>A0AAE1DUL9</accession>
<keyword evidence="2" id="KW-0732">Signal</keyword>
<reference evidence="4" key="1">
    <citation type="journal article" date="2023" name="G3 (Bethesda)">
        <title>A reference genome for the long-term kleptoplast-retaining sea slug Elysia crispata morphotype clarki.</title>
        <authorList>
            <person name="Eastman K.E."/>
            <person name="Pendleton A.L."/>
            <person name="Shaikh M.A."/>
            <person name="Suttiyut T."/>
            <person name="Ogas R."/>
            <person name="Tomko P."/>
            <person name="Gavelis G."/>
            <person name="Widhalm J.R."/>
            <person name="Wisecaver J.H."/>
        </authorList>
    </citation>
    <scope>NUCLEOTIDE SEQUENCE</scope>
    <source>
        <strain evidence="4">ECLA1</strain>
    </source>
</reference>
<proteinExistence type="predicted"/>
<feature type="compositionally biased region" description="Polar residues" evidence="1">
    <location>
        <begin position="216"/>
        <end position="239"/>
    </location>
</feature>
<name>A0AAE1DUL9_9GAST</name>
<dbReference type="SUPFAM" id="SSF160443">
    <property type="entry name" value="SMR domain-like"/>
    <property type="match status" value="1"/>
</dbReference>
<organism evidence="4 5">
    <name type="scientific">Elysia crispata</name>
    <name type="common">lettuce slug</name>
    <dbReference type="NCBI Taxonomy" id="231223"/>
    <lineage>
        <taxon>Eukaryota</taxon>
        <taxon>Metazoa</taxon>
        <taxon>Spiralia</taxon>
        <taxon>Lophotrochozoa</taxon>
        <taxon>Mollusca</taxon>
        <taxon>Gastropoda</taxon>
        <taxon>Heterobranchia</taxon>
        <taxon>Euthyneura</taxon>
        <taxon>Panpulmonata</taxon>
        <taxon>Sacoglossa</taxon>
        <taxon>Placobranchoidea</taxon>
        <taxon>Plakobranchidae</taxon>
        <taxon>Elysia</taxon>
    </lineage>
</organism>
<feature type="signal peptide" evidence="2">
    <location>
        <begin position="1"/>
        <end position="17"/>
    </location>
</feature>
<dbReference type="PANTHER" id="PTHR47417">
    <property type="entry name" value="SMR DOMAIN-CONTAINING PROTEIN YPL199C"/>
    <property type="match status" value="1"/>
</dbReference>
<dbReference type="AlphaFoldDB" id="A0AAE1DUL9"/>
<dbReference type="Gene3D" id="3.30.1370.110">
    <property type="match status" value="1"/>
</dbReference>
<feature type="region of interest" description="Disordered" evidence="1">
    <location>
        <begin position="379"/>
        <end position="407"/>
    </location>
</feature>
<comment type="caution">
    <text evidence="4">The sequence shown here is derived from an EMBL/GenBank/DDBJ whole genome shotgun (WGS) entry which is preliminary data.</text>
</comment>
<evidence type="ECO:0000313" key="4">
    <source>
        <dbReference type="EMBL" id="KAK3783676.1"/>
    </source>
</evidence>
<dbReference type="InterPro" id="IPR036063">
    <property type="entry name" value="Smr_dom_sf"/>
</dbReference>
<dbReference type="SMART" id="SM00463">
    <property type="entry name" value="SMR"/>
    <property type="match status" value="1"/>
</dbReference>
<evidence type="ECO:0000256" key="2">
    <source>
        <dbReference type="SAM" id="SignalP"/>
    </source>
</evidence>
<feature type="region of interest" description="Disordered" evidence="1">
    <location>
        <begin position="199"/>
        <end position="294"/>
    </location>
</feature>
<dbReference type="PROSITE" id="PS50828">
    <property type="entry name" value="SMR"/>
    <property type="match status" value="1"/>
</dbReference>
<feature type="compositionally biased region" description="Basic and acidic residues" evidence="1">
    <location>
        <begin position="26"/>
        <end position="35"/>
    </location>
</feature>
<feature type="compositionally biased region" description="Polar residues" evidence="1">
    <location>
        <begin position="248"/>
        <end position="259"/>
    </location>
</feature>
<dbReference type="Proteomes" id="UP001283361">
    <property type="component" value="Unassembled WGS sequence"/>
</dbReference>
<evidence type="ECO:0000256" key="1">
    <source>
        <dbReference type="SAM" id="MobiDB-lite"/>
    </source>
</evidence>
<feature type="domain" description="Smr" evidence="3">
    <location>
        <begin position="430"/>
        <end position="516"/>
    </location>
</feature>
<evidence type="ECO:0000259" key="3">
    <source>
        <dbReference type="PROSITE" id="PS50828"/>
    </source>
</evidence>
<dbReference type="EMBL" id="JAWDGP010002360">
    <property type="protein sequence ID" value="KAK3783676.1"/>
    <property type="molecule type" value="Genomic_DNA"/>
</dbReference>